<dbReference type="Pfam" id="PF00155">
    <property type="entry name" value="Aminotran_1_2"/>
    <property type="match status" value="1"/>
</dbReference>
<dbReference type="InterPro" id="IPR015424">
    <property type="entry name" value="PyrdxlP-dep_Trfase"/>
</dbReference>
<dbReference type="InterPro" id="IPR015422">
    <property type="entry name" value="PyrdxlP-dep_Trfase_small"/>
</dbReference>
<comment type="similarity">
    <text evidence="2">Belongs to the class-I pyridoxal-phosphate-dependent aminotransferase family.</text>
</comment>
<accession>A0A0W4ZI69</accession>
<reference evidence="10" key="1">
    <citation type="journal article" date="2016" name="Nat. Commun.">
        <title>Genome analysis of three Pneumocystis species reveals adaptation mechanisms to life exclusively in mammalian hosts.</title>
        <authorList>
            <person name="Ma L."/>
            <person name="Chen Z."/>
            <person name="Huang D.W."/>
            <person name="Kutty G."/>
            <person name="Ishihara M."/>
            <person name="Wang H."/>
            <person name="Abouelleil A."/>
            <person name="Bishop L."/>
            <person name="Davey E."/>
            <person name="Deng R."/>
            <person name="Deng X."/>
            <person name="Fan L."/>
            <person name="Fantoni G."/>
            <person name="Fitzgerald M."/>
            <person name="Gogineni E."/>
            <person name="Goldberg J.M."/>
            <person name="Handley G."/>
            <person name="Hu X."/>
            <person name="Huber C."/>
            <person name="Jiao X."/>
            <person name="Jones K."/>
            <person name="Levin J.Z."/>
            <person name="Liu Y."/>
            <person name="Macdonald P."/>
            <person name="Melnikov A."/>
            <person name="Raley C."/>
            <person name="Sassi M."/>
            <person name="Sherman B.T."/>
            <person name="Song X."/>
            <person name="Sykes S."/>
            <person name="Tran B."/>
            <person name="Walsh L."/>
            <person name="Xia Y."/>
            <person name="Yang J."/>
            <person name="Young S."/>
            <person name="Zeng Q."/>
            <person name="Zheng X."/>
            <person name="Stephens R."/>
            <person name="Nusbaum C."/>
            <person name="Birren B.W."/>
            <person name="Azadi P."/>
            <person name="Lempicki R.A."/>
            <person name="Cuomo C.A."/>
            <person name="Kovacs J.A."/>
        </authorList>
    </citation>
    <scope>NUCLEOTIDE SEQUENCE [LARGE SCALE GENOMIC DNA]</scope>
    <source>
        <strain evidence="10">B80</strain>
    </source>
</reference>
<dbReference type="CDD" id="cd00609">
    <property type="entry name" value="AAT_like"/>
    <property type="match status" value="1"/>
</dbReference>
<comment type="caution">
    <text evidence="9">The sequence shown here is derived from an EMBL/GenBank/DDBJ whole genome shotgun (WGS) entry which is preliminary data.</text>
</comment>
<protein>
    <recommendedName>
        <fullName evidence="8">Aminotransferase class I/classII large domain-containing protein</fullName>
    </recommendedName>
</protein>
<feature type="domain" description="Aminotransferase class I/classII large" evidence="8">
    <location>
        <begin position="30"/>
        <end position="397"/>
    </location>
</feature>
<evidence type="ECO:0000313" key="9">
    <source>
        <dbReference type="EMBL" id="KTW28067.1"/>
    </source>
</evidence>
<dbReference type="FunFam" id="3.40.640.10:FF:000066">
    <property type="entry name" value="Aspartate aminotransferase"/>
    <property type="match status" value="1"/>
</dbReference>
<evidence type="ECO:0000259" key="8">
    <source>
        <dbReference type="Pfam" id="PF00155"/>
    </source>
</evidence>
<evidence type="ECO:0000256" key="3">
    <source>
        <dbReference type="ARBA" id="ARBA00011738"/>
    </source>
</evidence>
<dbReference type="RefSeq" id="XP_018225776.1">
    <property type="nucleotide sequence ID" value="XM_018370490.1"/>
</dbReference>
<dbReference type="InterPro" id="IPR015421">
    <property type="entry name" value="PyrdxlP-dep_Trfase_major"/>
</dbReference>
<keyword evidence="4" id="KW-0032">Aminotransferase</keyword>
<comment type="catalytic activity">
    <reaction evidence="7">
        <text>L-aspartate + 2-oxoglutarate = oxaloacetate + L-glutamate</text>
        <dbReference type="Rhea" id="RHEA:21824"/>
        <dbReference type="ChEBI" id="CHEBI:16452"/>
        <dbReference type="ChEBI" id="CHEBI:16810"/>
        <dbReference type="ChEBI" id="CHEBI:29985"/>
        <dbReference type="ChEBI" id="CHEBI:29991"/>
        <dbReference type="EC" id="2.6.1.1"/>
    </reaction>
</comment>
<evidence type="ECO:0000256" key="4">
    <source>
        <dbReference type="ARBA" id="ARBA00022576"/>
    </source>
</evidence>
<dbReference type="Gene3D" id="3.90.1150.10">
    <property type="entry name" value="Aspartate Aminotransferase, domain 1"/>
    <property type="match status" value="1"/>
</dbReference>
<comment type="subunit">
    <text evidence="3">Homodimer.</text>
</comment>
<comment type="cofactor">
    <cofactor evidence="1">
        <name>pyridoxal 5'-phosphate</name>
        <dbReference type="ChEBI" id="CHEBI:597326"/>
    </cofactor>
</comment>
<dbReference type="Proteomes" id="UP000054454">
    <property type="component" value="Unassembled WGS sequence"/>
</dbReference>
<dbReference type="InterPro" id="IPR004839">
    <property type="entry name" value="Aminotransferase_I/II_large"/>
</dbReference>
<dbReference type="GeneID" id="28936693"/>
<dbReference type="AlphaFoldDB" id="A0A0W4ZI69"/>
<evidence type="ECO:0000256" key="7">
    <source>
        <dbReference type="ARBA" id="ARBA00049185"/>
    </source>
</evidence>
<evidence type="ECO:0000256" key="6">
    <source>
        <dbReference type="ARBA" id="ARBA00022898"/>
    </source>
</evidence>
<dbReference type="GO" id="GO:0030170">
    <property type="term" value="F:pyridoxal phosphate binding"/>
    <property type="evidence" value="ECO:0007669"/>
    <property type="project" value="InterPro"/>
</dbReference>
<proteinExistence type="inferred from homology"/>
<dbReference type="PANTHER" id="PTHR11879:SF20">
    <property type="entry name" value="ASPARTATE AMINOTRANSFERASE"/>
    <property type="match status" value="1"/>
</dbReference>
<dbReference type="VEuPathDB" id="FungiDB:T552_01929"/>
<dbReference type="OrthoDB" id="6752799at2759"/>
<name>A0A0W4ZI69_PNEC8</name>
<evidence type="ECO:0000313" key="10">
    <source>
        <dbReference type="Proteomes" id="UP000054454"/>
    </source>
</evidence>
<dbReference type="Gene3D" id="3.40.640.10">
    <property type="entry name" value="Type I PLP-dependent aspartate aminotransferase-like (Major domain)"/>
    <property type="match status" value="1"/>
</dbReference>
<sequence>MGSLFADIPFIKKDVIFGLMEIYRDDDFENKVDLSVGIYRDEYGNTTPLSCVKKAESMLISDPEYNHEYLAIDGFYPFIEHSKKLIFGKESPLIKNGCVSSIQTISGTGANHLGALFMSIYNKRKICYFSKPTWSNHHPIFGHVGFTVKEYPYFDKSTCGLDFEGMIGTLQEAPENSIVLLHVCAHNPTGVDPSREQWIKICDVMQEKKLFPFFDVAYQGFVSGDLDEDVWPIRHFSERGLELSVCHSFSKNFGLYGQRCGCFHLVTKSSEIAKNVQSQLVRLQRNEISSPPSHGAKIVSLILDSEELTQELKFNILEMWGRIRKMRELFYQELIKLGTPGSWDHIIKQVGMFSYLNMSEKHIRRLHDEFHIYMPPNGRISMAGLRLGNIEYVAKAFDTVIRDL</sequence>
<dbReference type="EMBL" id="LFVZ01000008">
    <property type="protein sequence ID" value="KTW28067.1"/>
    <property type="molecule type" value="Genomic_DNA"/>
</dbReference>
<keyword evidence="5" id="KW-0808">Transferase</keyword>
<dbReference type="GO" id="GO:0005829">
    <property type="term" value="C:cytosol"/>
    <property type="evidence" value="ECO:0007669"/>
    <property type="project" value="TreeGrafter"/>
</dbReference>
<keyword evidence="6" id="KW-0663">Pyridoxal phosphate</keyword>
<evidence type="ECO:0000256" key="2">
    <source>
        <dbReference type="ARBA" id="ARBA00007441"/>
    </source>
</evidence>
<dbReference type="PANTHER" id="PTHR11879">
    <property type="entry name" value="ASPARTATE AMINOTRANSFERASE"/>
    <property type="match status" value="1"/>
</dbReference>
<dbReference type="SUPFAM" id="SSF53383">
    <property type="entry name" value="PLP-dependent transferases"/>
    <property type="match status" value="1"/>
</dbReference>
<evidence type="ECO:0000256" key="1">
    <source>
        <dbReference type="ARBA" id="ARBA00001933"/>
    </source>
</evidence>
<keyword evidence="10" id="KW-1185">Reference proteome</keyword>
<dbReference type="InterPro" id="IPR000796">
    <property type="entry name" value="Asp_trans"/>
</dbReference>
<dbReference type="NCBIfam" id="NF006719">
    <property type="entry name" value="PRK09257.1"/>
    <property type="match status" value="1"/>
</dbReference>
<dbReference type="PRINTS" id="PR00799">
    <property type="entry name" value="TRANSAMINASE"/>
</dbReference>
<organism evidence="9 10">
    <name type="scientific">Pneumocystis carinii (strain B80)</name>
    <name type="common">Rat pneumocystis pneumonia agent</name>
    <name type="synonym">Pneumocystis carinii f. sp. carinii</name>
    <dbReference type="NCBI Taxonomy" id="1408658"/>
    <lineage>
        <taxon>Eukaryota</taxon>
        <taxon>Fungi</taxon>
        <taxon>Dikarya</taxon>
        <taxon>Ascomycota</taxon>
        <taxon>Taphrinomycotina</taxon>
        <taxon>Pneumocystomycetes</taxon>
        <taxon>Pneumocystaceae</taxon>
        <taxon>Pneumocystis</taxon>
    </lineage>
</organism>
<evidence type="ECO:0000256" key="5">
    <source>
        <dbReference type="ARBA" id="ARBA00022679"/>
    </source>
</evidence>
<dbReference type="GO" id="GO:0006532">
    <property type="term" value="P:aspartate biosynthetic process"/>
    <property type="evidence" value="ECO:0007669"/>
    <property type="project" value="TreeGrafter"/>
</dbReference>
<dbReference type="GO" id="GO:0004069">
    <property type="term" value="F:L-aspartate:2-oxoglutarate aminotransferase activity"/>
    <property type="evidence" value="ECO:0007669"/>
    <property type="project" value="UniProtKB-EC"/>
</dbReference>
<gene>
    <name evidence="9" type="ORF">T552_01929</name>
</gene>